<evidence type="ECO:0000256" key="12">
    <source>
        <dbReference type="RuleBase" id="RU003388"/>
    </source>
</evidence>
<dbReference type="AlphaFoldDB" id="A0A7J3XYC3"/>
<dbReference type="GO" id="GO:0050661">
    <property type="term" value="F:NADP binding"/>
    <property type="evidence" value="ECO:0007669"/>
    <property type="project" value="UniProtKB-UniRule"/>
</dbReference>
<accession>A0A7J3XYC3</accession>
<dbReference type="GO" id="GO:0006096">
    <property type="term" value="P:glycolytic process"/>
    <property type="evidence" value="ECO:0007669"/>
    <property type="project" value="UniProtKB-UniRule"/>
</dbReference>
<evidence type="ECO:0000256" key="7">
    <source>
        <dbReference type="ARBA" id="ARBA00023152"/>
    </source>
</evidence>
<feature type="domain" description="Glyceraldehyde 3-phosphate dehydrogenase NAD(P) binding" evidence="13">
    <location>
        <begin position="3"/>
        <end position="140"/>
    </location>
</feature>
<evidence type="ECO:0000313" key="14">
    <source>
        <dbReference type="EMBL" id="HHP67680.1"/>
    </source>
</evidence>
<dbReference type="Gene3D" id="3.40.50.720">
    <property type="entry name" value="NAD(P)-binding Rossmann-like Domain"/>
    <property type="match status" value="1"/>
</dbReference>
<proteinExistence type="inferred from homology"/>
<evidence type="ECO:0000256" key="11">
    <source>
        <dbReference type="PIRSR" id="PIRSR000149-1"/>
    </source>
</evidence>
<evidence type="ECO:0000256" key="8">
    <source>
        <dbReference type="ARBA" id="ARBA00048067"/>
    </source>
</evidence>
<feature type="binding site" evidence="10">
    <location>
        <begin position="139"/>
        <end position="141"/>
    </location>
    <ligand>
        <name>D-glyceraldehyde 3-phosphate</name>
        <dbReference type="ChEBI" id="CHEBI:59776"/>
    </ligand>
</feature>
<comment type="catalytic activity">
    <reaction evidence="8 10 12">
        <text>D-glyceraldehyde 3-phosphate + phosphate + NADP(+) = (2R)-3-phospho-glyceroyl phosphate + NADPH + H(+)</text>
        <dbReference type="Rhea" id="RHEA:10296"/>
        <dbReference type="ChEBI" id="CHEBI:15378"/>
        <dbReference type="ChEBI" id="CHEBI:43474"/>
        <dbReference type="ChEBI" id="CHEBI:57604"/>
        <dbReference type="ChEBI" id="CHEBI:57783"/>
        <dbReference type="ChEBI" id="CHEBI:58349"/>
        <dbReference type="ChEBI" id="CHEBI:59776"/>
        <dbReference type="EC" id="1.2.1.59"/>
    </reaction>
</comment>
<dbReference type="UniPathway" id="UPA00109">
    <property type="reaction ID" value="UER00184"/>
</dbReference>
<dbReference type="EMBL" id="DRYK01000035">
    <property type="protein sequence ID" value="HHP67680.1"/>
    <property type="molecule type" value="Genomic_DNA"/>
</dbReference>
<dbReference type="NCBIfam" id="TIGR01546">
    <property type="entry name" value="GAPDH-II_archae"/>
    <property type="match status" value="1"/>
</dbReference>
<evidence type="ECO:0000259" key="13">
    <source>
        <dbReference type="SMART" id="SM00846"/>
    </source>
</evidence>
<evidence type="ECO:0000256" key="10">
    <source>
        <dbReference type="HAMAP-Rule" id="MF_00559"/>
    </source>
</evidence>
<dbReference type="InterPro" id="IPR020830">
    <property type="entry name" value="GlycerAld_3-P_DH_AS"/>
</dbReference>
<keyword evidence="7 10" id="KW-0324">Glycolysis</keyword>
<dbReference type="InterPro" id="IPR020828">
    <property type="entry name" value="GlycerAld_3-P_DH_NAD(P)-bd"/>
</dbReference>
<dbReference type="Gene3D" id="3.30.360.10">
    <property type="entry name" value="Dihydrodipicolinate Reductase, domain 2"/>
    <property type="match status" value="1"/>
</dbReference>
<reference evidence="14" key="1">
    <citation type="journal article" date="2020" name="mSystems">
        <title>Genome- and Community-Level Interaction Insights into Carbon Utilization and Element Cycling Functions of Hydrothermarchaeota in Hydrothermal Sediment.</title>
        <authorList>
            <person name="Zhou Z."/>
            <person name="Liu Y."/>
            <person name="Xu W."/>
            <person name="Pan J."/>
            <person name="Luo Z.H."/>
            <person name="Li M."/>
        </authorList>
    </citation>
    <scope>NUCLEOTIDE SEQUENCE [LARGE SCALE GENOMIC DNA]</scope>
    <source>
        <strain evidence="14">SpSt-110</strain>
    </source>
</reference>
<evidence type="ECO:0000256" key="6">
    <source>
        <dbReference type="ARBA" id="ARBA00023027"/>
    </source>
</evidence>
<evidence type="ECO:0000256" key="5">
    <source>
        <dbReference type="ARBA" id="ARBA00023002"/>
    </source>
</evidence>
<dbReference type="InterPro" id="IPR020831">
    <property type="entry name" value="GlycerAld/Erythrose_P_DH"/>
</dbReference>
<keyword evidence="6 10" id="KW-0520">NAD</keyword>
<feature type="binding site" evidence="10">
    <location>
        <begin position="12"/>
        <end position="13"/>
    </location>
    <ligand>
        <name>NAD(+)</name>
        <dbReference type="ChEBI" id="CHEBI:57540"/>
    </ligand>
</feature>
<organism evidence="14">
    <name type="scientific">Thermogladius calderae</name>
    <dbReference type="NCBI Taxonomy" id="1200300"/>
    <lineage>
        <taxon>Archaea</taxon>
        <taxon>Thermoproteota</taxon>
        <taxon>Thermoprotei</taxon>
        <taxon>Desulfurococcales</taxon>
        <taxon>Desulfurococcaceae</taxon>
        <taxon>Thermogladius</taxon>
    </lineage>
</organism>
<dbReference type="GO" id="GO:0051287">
    <property type="term" value="F:NAD binding"/>
    <property type="evidence" value="ECO:0007669"/>
    <property type="project" value="UniProtKB-UniRule"/>
</dbReference>
<feature type="binding site" evidence="10">
    <location>
        <begin position="193"/>
        <end position="194"/>
    </location>
    <ligand>
        <name>D-glyceraldehyde 3-phosphate</name>
        <dbReference type="ChEBI" id="CHEBI:59776"/>
    </ligand>
</feature>
<comment type="subunit">
    <text evidence="3 10 12">Homotetramer.</text>
</comment>
<comment type="pathway">
    <text evidence="1 10 12">Carbohydrate degradation; glycolysis; pyruvate from D-glyceraldehyde 3-phosphate: step 1/5.</text>
</comment>
<feature type="binding site" evidence="10">
    <location>
        <position position="301"/>
    </location>
    <ligand>
        <name>NAD(+)</name>
        <dbReference type="ChEBI" id="CHEBI:57540"/>
    </ligand>
</feature>
<dbReference type="NCBIfam" id="NF003251">
    <property type="entry name" value="PRK04207.1"/>
    <property type="match status" value="1"/>
</dbReference>
<dbReference type="SMART" id="SM00846">
    <property type="entry name" value="Gp_dh_N"/>
    <property type="match status" value="1"/>
</dbReference>
<dbReference type="EC" id="1.2.1.59" evidence="10 12"/>
<dbReference type="SUPFAM" id="SSF51735">
    <property type="entry name" value="NAD(P)-binding Rossmann-fold domains"/>
    <property type="match status" value="1"/>
</dbReference>
<feature type="binding site" evidence="10">
    <location>
        <position position="168"/>
    </location>
    <ligand>
        <name>NAD(+)</name>
        <dbReference type="ChEBI" id="CHEBI:57540"/>
    </ligand>
</feature>
<dbReference type="PROSITE" id="PS00071">
    <property type="entry name" value="GAPDH"/>
    <property type="match status" value="1"/>
</dbReference>
<dbReference type="CDD" id="cd02278">
    <property type="entry name" value="GAPDH_II_N"/>
    <property type="match status" value="1"/>
</dbReference>
<dbReference type="PIRSF" id="PIRSF000149">
    <property type="entry name" value="GAP_DH"/>
    <property type="match status" value="1"/>
</dbReference>
<sequence>MKAAIGVNGYGTIGKRVAEAVRSMPDMELKGVVKYTPDYTVITAWRQGIPVYVPEGKESLFEEVGVKPAGTIEELLKSVNLVVDASPGGKGALNKPAYAKWGVKAVFEGGEKPDVAEVSFSTLCNYNEGLGKRYIRVVSCNTTGLLRLICLLDRHIGVKRVRAVIVRRASDPKEDKGVVNTIKLDPPAIPSHHALDVKTVLPNLDIESVAFIAPTTLMHVHTVYVRLKRNSNLNEVVEVLSSTPRIALIEASRMGIDSTGKIVELARDLGRKRYDIYENIVWRDMVKVDGDDLTIVQAVHQEAIVIPENIDAIRASLGLASNVGESMELTDRFLNIGLLR</sequence>
<dbReference type="InterPro" id="IPR020829">
    <property type="entry name" value="GlycerAld_3-P_DH_cat"/>
</dbReference>
<comment type="caution">
    <text evidence="14">The sequence shown here is derived from an EMBL/GenBank/DDBJ whole genome shotgun (WGS) entry which is preliminary data.</text>
</comment>
<comment type="similarity">
    <text evidence="2 10 12">Belongs to the glyceraldehyde-3-phosphate dehydrogenase family.</text>
</comment>
<comment type="subcellular location">
    <subcellularLocation>
        <location evidence="10 12">Cytoplasm</location>
    </subcellularLocation>
</comment>
<comment type="catalytic activity">
    <reaction evidence="9 10 12">
        <text>D-glyceraldehyde 3-phosphate + phosphate + NAD(+) = (2R)-3-phospho-glyceroyl phosphate + NADH + H(+)</text>
        <dbReference type="Rhea" id="RHEA:10300"/>
        <dbReference type="ChEBI" id="CHEBI:15378"/>
        <dbReference type="ChEBI" id="CHEBI:43474"/>
        <dbReference type="ChEBI" id="CHEBI:57540"/>
        <dbReference type="ChEBI" id="CHEBI:57604"/>
        <dbReference type="ChEBI" id="CHEBI:57945"/>
        <dbReference type="ChEBI" id="CHEBI:59776"/>
        <dbReference type="EC" id="1.2.1.59"/>
    </reaction>
</comment>
<evidence type="ECO:0000256" key="9">
    <source>
        <dbReference type="ARBA" id="ARBA00048853"/>
    </source>
</evidence>
<dbReference type="Pfam" id="PF02800">
    <property type="entry name" value="Gp_dh_C"/>
    <property type="match status" value="1"/>
</dbReference>
<feature type="binding site" evidence="10">
    <location>
        <position position="110"/>
    </location>
    <ligand>
        <name>NAD(+)</name>
        <dbReference type="ChEBI" id="CHEBI:57540"/>
    </ligand>
</feature>
<keyword evidence="5 10" id="KW-0560">Oxidoreductase</keyword>
<feature type="active site" description="Nucleophile" evidence="10 11">
    <location>
        <position position="140"/>
    </location>
</feature>
<evidence type="ECO:0000256" key="4">
    <source>
        <dbReference type="ARBA" id="ARBA00022857"/>
    </source>
</evidence>
<dbReference type="CDD" id="cd18127">
    <property type="entry name" value="GAPDH_II_C"/>
    <property type="match status" value="1"/>
</dbReference>
<gene>
    <name evidence="10" type="primary">gap</name>
    <name evidence="14" type="ORF">ENM60_02650</name>
</gene>
<dbReference type="GO" id="GO:0004365">
    <property type="term" value="F:glyceraldehyde-3-phosphate dehydrogenase (NAD+) (phosphorylating) activity"/>
    <property type="evidence" value="ECO:0007669"/>
    <property type="project" value="UniProtKB-UniRule"/>
</dbReference>
<name>A0A7J3XYC3_9CREN</name>
<dbReference type="SUPFAM" id="SSF55347">
    <property type="entry name" value="Glyceraldehyde-3-phosphate dehydrogenase-like, C-terminal domain"/>
    <property type="match status" value="1"/>
</dbReference>
<evidence type="ECO:0000256" key="2">
    <source>
        <dbReference type="ARBA" id="ARBA00007406"/>
    </source>
</evidence>
<protein>
    <recommendedName>
        <fullName evidence="10 12">Glyceraldehyde-3-phosphate dehydrogenase</fullName>
        <shortName evidence="10">GAPDH</shortName>
        <ecNumber evidence="10 12">1.2.1.59</ecNumber>
    </recommendedName>
    <alternativeName>
        <fullName evidence="10">NAD(P)-dependent glyceraldehyde-3-phosphate dehydrogenase</fullName>
    </alternativeName>
</protein>
<dbReference type="InterPro" id="IPR036291">
    <property type="entry name" value="NAD(P)-bd_dom_sf"/>
</dbReference>
<keyword evidence="4 10" id="KW-0521">NADP</keyword>
<dbReference type="InterPro" id="IPR006436">
    <property type="entry name" value="Glyceraldehyde-3-P_DH_2_arc"/>
</dbReference>
<dbReference type="GO" id="GO:0005737">
    <property type="term" value="C:cytoplasm"/>
    <property type="evidence" value="ECO:0007669"/>
    <property type="project" value="UniProtKB-SubCell"/>
</dbReference>
<evidence type="ECO:0000256" key="1">
    <source>
        <dbReference type="ARBA" id="ARBA00004869"/>
    </source>
</evidence>
<dbReference type="HAMAP" id="MF_00559">
    <property type="entry name" value="G3P_dehdrog_arch"/>
    <property type="match status" value="1"/>
</dbReference>
<evidence type="ECO:0000256" key="3">
    <source>
        <dbReference type="ARBA" id="ARBA00011881"/>
    </source>
</evidence>
<keyword evidence="10 12" id="KW-0963">Cytoplasm</keyword>